<feature type="domain" description="DUF4220" evidence="3">
    <location>
        <begin position="47"/>
        <end position="376"/>
    </location>
</feature>
<dbReference type="InterPro" id="IPR007658">
    <property type="entry name" value="DUF594"/>
</dbReference>
<protein>
    <recommendedName>
        <fullName evidence="3">DUF4220 domain-containing protein</fullName>
    </recommendedName>
</protein>
<evidence type="ECO:0000313" key="5">
    <source>
        <dbReference type="Proteomes" id="UP001231189"/>
    </source>
</evidence>
<feature type="transmembrane region" description="Helical" evidence="2">
    <location>
        <begin position="262"/>
        <end position="284"/>
    </location>
</feature>
<dbReference type="Pfam" id="PF04578">
    <property type="entry name" value="DUF594"/>
    <property type="match status" value="1"/>
</dbReference>
<accession>A0AAD8VWM9</accession>
<feature type="region of interest" description="Disordered" evidence="1">
    <location>
        <begin position="435"/>
        <end position="469"/>
    </location>
</feature>
<feature type="compositionally biased region" description="Pro residues" evidence="1">
    <location>
        <begin position="445"/>
        <end position="465"/>
    </location>
</feature>
<dbReference type="AlphaFoldDB" id="A0AAD8VWM9"/>
<feature type="transmembrane region" description="Helical" evidence="2">
    <location>
        <begin position="296"/>
        <end position="318"/>
    </location>
</feature>
<keyword evidence="2" id="KW-1133">Transmembrane helix</keyword>
<gene>
    <name evidence="4" type="ORF">QYE76_025080</name>
</gene>
<feature type="transmembrane region" description="Helical" evidence="2">
    <location>
        <begin position="12"/>
        <end position="33"/>
    </location>
</feature>
<feature type="transmembrane region" description="Helical" evidence="2">
    <location>
        <begin position="135"/>
        <end position="151"/>
    </location>
</feature>
<sequence length="718" mass="81715">MAGLLTLVNEWLIRGLVLSSFVAYLVLVLFAGVRRRRASGWRMLLLWPAYQVASLATTKALANLFLGSASQELQLVAFWTPFLLMHLGRPDNISALSIEDNVLAARQVLEVSLQLVSVIFVLYKHIVVGGNAGTLLPASFIMFFLGIAKYIEGTVALWRGGLGNIRSSLKGLEPMSLCSYLMSRVRGEELDNEQALLAAHGLFYVSKGEFTDYPFGKNPLRRDLTREKEFTGGWKGVCKMVEMELSLMYDIMYTKAAVVHTWLGYGLRVVSPPCTAAAFALFWLHSKEGQRRADVVITYVLLVATFILDVRWLLGALGSTWTYAFINNRYWLKDFVETWKGLRVFLVFLAPSRLFIEEPTSYRRWSGTIGRYNLLHECTRETTGLLSRLVKIFASTGIWMEYQYGYLDGFEMIPVVRDLLFKMVWEKLKSAYPELPKPDPKPDPPKPYPKPDPPKPYPKPDPPKPVVHNPEAAFVNRRNLDKALGIGPEFQEVVLTWHIATEVFLLTRPRGEASFKYEYVKAIKELSSYMMFIVAVRPHMLPGLKLSSLHEATREALEDIWRRNKSMHCSTDRDNELASILQRQEDIAPGTDSEPGSRNSRSELYNKSLILSDGIQYARLMLDWIRPSNCAKKMGFPKDMPVHYMLQEVWLWHGQALDLDLQTMLERILDAWVKLLIYASIRCSRDSHAKQLAMGGELTTIVWILDAHASIDGEKRCT</sequence>
<dbReference type="PANTHER" id="PTHR31325">
    <property type="entry name" value="OS01G0798800 PROTEIN-RELATED"/>
    <property type="match status" value="1"/>
</dbReference>
<dbReference type="InterPro" id="IPR025315">
    <property type="entry name" value="DUF4220"/>
</dbReference>
<keyword evidence="2" id="KW-0812">Transmembrane</keyword>
<evidence type="ECO:0000313" key="4">
    <source>
        <dbReference type="EMBL" id="KAK1619563.1"/>
    </source>
</evidence>
<proteinExistence type="predicted"/>
<name>A0AAD8VWM9_LOLMU</name>
<dbReference type="Pfam" id="PF13968">
    <property type="entry name" value="DUF4220"/>
    <property type="match status" value="1"/>
</dbReference>
<dbReference type="EMBL" id="JAUUTY010000006">
    <property type="protein sequence ID" value="KAK1619563.1"/>
    <property type="molecule type" value="Genomic_DNA"/>
</dbReference>
<organism evidence="4 5">
    <name type="scientific">Lolium multiflorum</name>
    <name type="common">Italian ryegrass</name>
    <name type="synonym">Lolium perenne subsp. multiflorum</name>
    <dbReference type="NCBI Taxonomy" id="4521"/>
    <lineage>
        <taxon>Eukaryota</taxon>
        <taxon>Viridiplantae</taxon>
        <taxon>Streptophyta</taxon>
        <taxon>Embryophyta</taxon>
        <taxon>Tracheophyta</taxon>
        <taxon>Spermatophyta</taxon>
        <taxon>Magnoliopsida</taxon>
        <taxon>Liliopsida</taxon>
        <taxon>Poales</taxon>
        <taxon>Poaceae</taxon>
        <taxon>BOP clade</taxon>
        <taxon>Pooideae</taxon>
        <taxon>Poodae</taxon>
        <taxon>Poeae</taxon>
        <taxon>Poeae Chloroplast Group 2 (Poeae type)</taxon>
        <taxon>Loliodinae</taxon>
        <taxon>Loliinae</taxon>
        <taxon>Lolium</taxon>
    </lineage>
</organism>
<evidence type="ECO:0000259" key="3">
    <source>
        <dbReference type="Pfam" id="PF13968"/>
    </source>
</evidence>
<evidence type="ECO:0000256" key="1">
    <source>
        <dbReference type="SAM" id="MobiDB-lite"/>
    </source>
</evidence>
<keyword evidence="5" id="KW-1185">Reference proteome</keyword>
<dbReference type="Proteomes" id="UP001231189">
    <property type="component" value="Unassembled WGS sequence"/>
</dbReference>
<comment type="caution">
    <text evidence="4">The sequence shown here is derived from an EMBL/GenBank/DDBJ whole genome shotgun (WGS) entry which is preliminary data.</text>
</comment>
<keyword evidence="2" id="KW-0472">Membrane</keyword>
<evidence type="ECO:0000256" key="2">
    <source>
        <dbReference type="SAM" id="Phobius"/>
    </source>
</evidence>
<reference evidence="4" key="1">
    <citation type="submission" date="2023-07" db="EMBL/GenBank/DDBJ databases">
        <title>A chromosome-level genome assembly of Lolium multiflorum.</title>
        <authorList>
            <person name="Chen Y."/>
            <person name="Copetti D."/>
            <person name="Kolliker R."/>
            <person name="Studer B."/>
        </authorList>
    </citation>
    <scope>NUCLEOTIDE SEQUENCE</scope>
    <source>
        <strain evidence="4">02402/16</strain>
        <tissue evidence="4">Leaf</tissue>
    </source>
</reference>